<reference evidence="1 2" key="1">
    <citation type="journal article" date="2011" name="Stand. Genomic Sci.">
        <title>Non-contiguous finished genome sequence and contextual data of the filamentous soil bacterium Ktedonobacter racemifer type strain (SOSP1-21).</title>
        <authorList>
            <person name="Chang Y.J."/>
            <person name="Land M."/>
            <person name="Hauser L."/>
            <person name="Chertkov O."/>
            <person name="Del Rio T.G."/>
            <person name="Nolan M."/>
            <person name="Copeland A."/>
            <person name="Tice H."/>
            <person name="Cheng J.F."/>
            <person name="Lucas S."/>
            <person name="Han C."/>
            <person name="Goodwin L."/>
            <person name="Pitluck S."/>
            <person name="Ivanova N."/>
            <person name="Ovchinikova G."/>
            <person name="Pati A."/>
            <person name="Chen A."/>
            <person name="Palaniappan K."/>
            <person name="Mavromatis K."/>
            <person name="Liolios K."/>
            <person name="Brettin T."/>
            <person name="Fiebig A."/>
            <person name="Rohde M."/>
            <person name="Abt B."/>
            <person name="Goker M."/>
            <person name="Detter J.C."/>
            <person name="Woyke T."/>
            <person name="Bristow J."/>
            <person name="Eisen J.A."/>
            <person name="Markowitz V."/>
            <person name="Hugenholtz P."/>
            <person name="Kyrpides N.C."/>
            <person name="Klenk H.P."/>
            <person name="Lapidus A."/>
        </authorList>
    </citation>
    <scope>NUCLEOTIDE SEQUENCE [LARGE SCALE GENOMIC DNA]</scope>
    <source>
        <strain evidence="2">DSM 44963</strain>
    </source>
</reference>
<dbReference type="STRING" id="485913.Krac_3858"/>
<dbReference type="Proteomes" id="UP000004508">
    <property type="component" value="Unassembled WGS sequence"/>
</dbReference>
<accession>D6U3H0</accession>
<keyword evidence="2" id="KW-1185">Reference proteome</keyword>
<comment type="caution">
    <text evidence="1">The sequence shown here is derived from an EMBL/GenBank/DDBJ whole genome shotgun (WGS) entry which is preliminary data.</text>
</comment>
<dbReference type="AlphaFoldDB" id="D6U3H0"/>
<evidence type="ECO:0000313" key="2">
    <source>
        <dbReference type="Proteomes" id="UP000004508"/>
    </source>
</evidence>
<protein>
    <submittedName>
        <fullName evidence="1">Uncharacterized protein</fullName>
    </submittedName>
</protein>
<gene>
    <name evidence="1" type="ORF">Krac_3858</name>
</gene>
<name>D6U3H0_KTERA</name>
<proteinExistence type="predicted"/>
<evidence type="ECO:0000313" key="1">
    <source>
        <dbReference type="EMBL" id="EFH82960.1"/>
    </source>
</evidence>
<dbReference type="InParanoid" id="D6U3H0"/>
<dbReference type="EMBL" id="ADVG01000004">
    <property type="protein sequence ID" value="EFH82960.1"/>
    <property type="molecule type" value="Genomic_DNA"/>
</dbReference>
<organism evidence="1 2">
    <name type="scientific">Ktedonobacter racemifer DSM 44963</name>
    <dbReference type="NCBI Taxonomy" id="485913"/>
    <lineage>
        <taxon>Bacteria</taxon>
        <taxon>Bacillati</taxon>
        <taxon>Chloroflexota</taxon>
        <taxon>Ktedonobacteria</taxon>
        <taxon>Ktedonobacterales</taxon>
        <taxon>Ktedonobacteraceae</taxon>
        <taxon>Ktedonobacter</taxon>
    </lineage>
</organism>
<sequence length="70" mass="8096">MIGITRGEVVYELFYAALPRGAFTPADIVDLYLHQGTFKCALSDEDQEQDLDRWCSHTTWGQEFWQILAQ</sequence>